<dbReference type="Pfam" id="PF02195">
    <property type="entry name" value="ParB_N"/>
    <property type="match status" value="1"/>
</dbReference>
<organism evidence="6 7">
    <name type="scientific">Candidatus Kerfeldbacteria bacterium RIFCSPHIGHO2_02_FULL_42_14</name>
    <dbReference type="NCBI Taxonomy" id="1798540"/>
    <lineage>
        <taxon>Bacteria</taxon>
        <taxon>Candidatus Kerfeldiibacteriota</taxon>
    </lineage>
</organism>
<evidence type="ECO:0000313" key="7">
    <source>
        <dbReference type="Proteomes" id="UP000177165"/>
    </source>
</evidence>
<gene>
    <name evidence="6" type="ORF">A3B74_00755</name>
</gene>
<evidence type="ECO:0000256" key="3">
    <source>
        <dbReference type="SAM" id="Coils"/>
    </source>
</evidence>
<dbReference type="GO" id="GO:0007059">
    <property type="term" value="P:chromosome segregation"/>
    <property type="evidence" value="ECO:0007669"/>
    <property type="project" value="UniProtKB-KW"/>
</dbReference>
<dbReference type="Proteomes" id="UP000177165">
    <property type="component" value="Unassembled WGS sequence"/>
</dbReference>
<sequence>MPPTKEDDMTQNIHETNTEERRDIPVNRIITGRYQFREAFDQEDIEYFAESLRQKGMLDPIEVRTADDQEGYFELIDGERRLRSAISANWSTVPAIIKYVSQGEALEIAVVRNVQRKNFGPIETAKAIAKLVEHYQGNRSAVGRIIGKSSVFVEERLQLLKLSEAIQKMIAAGEINIACAKIIMEINPEQQLNAATIAVKERLPAHRLLARMQRHVRRQTEKRQLVITFEKLRGFIAATFEGLEHFDIPSSNAMQRETLVAILQLLKQKIETVETELKTHKKS</sequence>
<evidence type="ECO:0000256" key="2">
    <source>
        <dbReference type="ARBA" id="ARBA00022829"/>
    </source>
</evidence>
<dbReference type="PANTHER" id="PTHR33375">
    <property type="entry name" value="CHROMOSOME-PARTITIONING PROTEIN PARB-RELATED"/>
    <property type="match status" value="1"/>
</dbReference>
<comment type="similarity">
    <text evidence="1">Belongs to the ParB family.</text>
</comment>
<dbReference type="STRING" id="1798540.A3B74_00755"/>
<keyword evidence="3" id="KW-0175">Coiled coil</keyword>
<feature type="region of interest" description="Disordered" evidence="4">
    <location>
        <begin position="1"/>
        <end position="21"/>
    </location>
</feature>
<dbReference type="InterPro" id="IPR041468">
    <property type="entry name" value="HTH_ParB/Spo0J"/>
</dbReference>
<comment type="caution">
    <text evidence="6">The sequence shown here is derived from an EMBL/GenBank/DDBJ whole genome shotgun (WGS) entry which is preliminary data.</text>
</comment>
<dbReference type="GO" id="GO:0005694">
    <property type="term" value="C:chromosome"/>
    <property type="evidence" value="ECO:0007669"/>
    <property type="project" value="TreeGrafter"/>
</dbReference>
<dbReference type="EMBL" id="MHKB01000009">
    <property type="protein sequence ID" value="OGY79359.1"/>
    <property type="molecule type" value="Genomic_DNA"/>
</dbReference>
<reference evidence="6 7" key="1">
    <citation type="journal article" date="2016" name="Nat. Commun.">
        <title>Thousands of microbial genomes shed light on interconnected biogeochemical processes in an aquifer system.</title>
        <authorList>
            <person name="Anantharaman K."/>
            <person name="Brown C.T."/>
            <person name="Hug L.A."/>
            <person name="Sharon I."/>
            <person name="Castelle C.J."/>
            <person name="Probst A.J."/>
            <person name="Thomas B.C."/>
            <person name="Singh A."/>
            <person name="Wilkins M.J."/>
            <person name="Karaoz U."/>
            <person name="Brodie E.L."/>
            <person name="Williams K.H."/>
            <person name="Hubbard S.S."/>
            <person name="Banfield J.F."/>
        </authorList>
    </citation>
    <scope>NUCLEOTIDE SEQUENCE [LARGE SCALE GENOMIC DNA]</scope>
</reference>
<feature type="coiled-coil region" evidence="3">
    <location>
        <begin position="256"/>
        <end position="283"/>
    </location>
</feature>
<evidence type="ECO:0000313" key="6">
    <source>
        <dbReference type="EMBL" id="OGY79359.1"/>
    </source>
</evidence>
<name>A0A1G2AS51_9BACT</name>
<dbReference type="InterPro" id="IPR003115">
    <property type="entry name" value="ParB_N"/>
</dbReference>
<evidence type="ECO:0000256" key="1">
    <source>
        <dbReference type="ARBA" id="ARBA00006295"/>
    </source>
</evidence>
<dbReference type="SUPFAM" id="SSF110849">
    <property type="entry name" value="ParB/Sulfiredoxin"/>
    <property type="match status" value="1"/>
</dbReference>
<accession>A0A1G2AS51</accession>
<evidence type="ECO:0000259" key="5">
    <source>
        <dbReference type="SMART" id="SM00470"/>
    </source>
</evidence>
<feature type="domain" description="ParB-like N-terminal" evidence="5">
    <location>
        <begin position="22"/>
        <end position="114"/>
    </location>
</feature>
<dbReference type="InterPro" id="IPR004437">
    <property type="entry name" value="ParB/RepB/Spo0J"/>
</dbReference>
<dbReference type="SMART" id="SM00470">
    <property type="entry name" value="ParB"/>
    <property type="match status" value="1"/>
</dbReference>
<proteinExistence type="inferred from homology"/>
<keyword evidence="2" id="KW-0159">Chromosome partition</keyword>
<dbReference type="InterPro" id="IPR036086">
    <property type="entry name" value="ParB/Sulfiredoxin_sf"/>
</dbReference>
<protein>
    <recommendedName>
        <fullName evidence="5">ParB-like N-terminal domain-containing protein</fullName>
    </recommendedName>
</protein>
<dbReference type="Gene3D" id="3.90.1530.30">
    <property type="match status" value="1"/>
</dbReference>
<dbReference type="Gene3D" id="1.10.10.2830">
    <property type="match status" value="1"/>
</dbReference>
<evidence type="ECO:0000256" key="4">
    <source>
        <dbReference type="SAM" id="MobiDB-lite"/>
    </source>
</evidence>
<dbReference type="Pfam" id="PF17762">
    <property type="entry name" value="HTH_ParB"/>
    <property type="match status" value="1"/>
</dbReference>
<dbReference type="GO" id="GO:0003677">
    <property type="term" value="F:DNA binding"/>
    <property type="evidence" value="ECO:0007669"/>
    <property type="project" value="InterPro"/>
</dbReference>
<dbReference type="InterPro" id="IPR050336">
    <property type="entry name" value="Chromosome_partition/occlusion"/>
</dbReference>
<dbReference type="NCBIfam" id="TIGR00180">
    <property type="entry name" value="parB_part"/>
    <property type="match status" value="1"/>
</dbReference>
<dbReference type="AlphaFoldDB" id="A0A1G2AS51"/>
<dbReference type="PANTHER" id="PTHR33375:SF1">
    <property type="entry name" value="CHROMOSOME-PARTITIONING PROTEIN PARB-RELATED"/>
    <property type="match status" value="1"/>
</dbReference>